<evidence type="ECO:0000256" key="5">
    <source>
        <dbReference type="ARBA" id="ARBA00023136"/>
    </source>
</evidence>
<name>A0AAV3QDD5_LITER</name>
<dbReference type="InterPro" id="IPR030184">
    <property type="entry name" value="WAT1-related"/>
</dbReference>
<dbReference type="InterPro" id="IPR037185">
    <property type="entry name" value="EmrE-like"/>
</dbReference>
<comment type="caution">
    <text evidence="8">The sequence shown here is derived from an EMBL/GenBank/DDBJ whole genome shotgun (WGS) entry which is preliminary data.</text>
</comment>
<feature type="domain" description="EamA" evidence="7">
    <location>
        <begin position="34"/>
        <end position="159"/>
    </location>
</feature>
<evidence type="ECO:0000256" key="3">
    <source>
        <dbReference type="ARBA" id="ARBA00022692"/>
    </source>
</evidence>
<dbReference type="GO" id="GO:0022857">
    <property type="term" value="F:transmembrane transporter activity"/>
    <property type="evidence" value="ECO:0007669"/>
    <property type="project" value="InterPro"/>
</dbReference>
<evidence type="ECO:0000256" key="2">
    <source>
        <dbReference type="ARBA" id="ARBA00007635"/>
    </source>
</evidence>
<feature type="transmembrane region" description="Helical" evidence="6">
    <location>
        <begin position="196"/>
        <end position="216"/>
    </location>
</feature>
<comment type="similarity">
    <text evidence="2 6">Belongs to the drug/metabolite transporter (DMT) superfamily. Plant drug/metabolite exporter (P-DME) (TC 2.A.7.4) family.</text>
</comment>
<keyword evidence="5 6" id="KW-0472">Membrane</keyword>
<reference evidence="8 9" key="1">
    <citation type="submission" date="2024-01" db="EMBL/GenBank/DDBJ databases">
        <title>The complete chloroplast genome sequence of Lithospermum erythrorhizon: insights into the phylogenetic relationship among Boraginaceae species and the maternal lineages of purple gromwells.</title>
        <authorList>
            <person name="Okada T."/>
            <person name="Watanabe K."/>
        </authorList>
    </citation>
    <scope>NUCLEOTIDE SEQUENCE [LARGE SCALE GENOMIC DNA]</scope>
</reference>
<feature type="transmembrane region" description="Helical" evidence="6">
    <location>
        <begin position="87"/>
        <end position="106"/>
    </location>
</feature>
<evidence type="ECO:0000256" key="6">
    <source>
        <dbReference type="RuleBase" id="RU363077"/>
    </source>
</evidence>
<dbReference type="SUPFAM" id="SSF103481">
    <property type="entry name" value="Multidrug resistance efflux transporter EmrE"/>
    <property type="match status" value="1"/>
</dbReference>
<dbReference type="AlphaFoldDB" id="A0AAV3QDD5"/>
<dbReference type="InterPro" id="IPR000620">
    <property type="entry name" value="EamA_dom"/>
</dbReference>
<gene>
    <name evidence="8" type="ORF">LIER_17784</name>
</gene>
<feature type="transmembrane region" description="Helical" evidence="6">
    <location>
        <begin position="54"/>
        <end position="75"/>
    </location>
</feature>
<dbReference type="PANTHER" id="PTHR31218">
    <property type="entry name" value="WAT1-RELATED PROTEIN"/>
    <property type="match status" value="1"/>
</dbReference>
<comment type="subcellular location">
    <subcellularLocation>
        <location evidence="1 6">Membrane</location>
        <topology evidence="1 6">Multi-pass membrane protein</topology>
    </subcellularLocation>
</comment>
<keyword evidence="3 6" id="KW-0812">Transmembrane</keyword>
<organism evidence="8 9">
    <name type="scientific">Lithospermum erythrorhizon</name>
    <name type="common">Purple gromwell</name>
    <name type="synonym">Lithospermum officinale var. erythrorhizon</name>
    <dbReference type="NCBI Taxonomy" id="34254"/>
    <lineage>
        <taxon>Eukaryota</taxon>
        <taxon>Viridiplantae</taxon>
        <taxon>Streptophyta</taxon>
        <taxon>Embryophyta</taxon>
        <taxon>Tracheophyta</taxon>
        <taxon>Spermatophyta</taxon>
        <taxon>Magnoliopsida</taxon>
        <taxon>eudicotyledons</taxon>
        <taxon>Gunneridae</taxon>
        <taxon>Pentapetalae</taxon>
        <taxon>asterids</taxon>
        <taxon>lamiids</taxon>
        <taxon>Boraginales</taxon>
        <taxon>Boraginaceae</taxon>
        <taxon>Boraginoideae</taxon>
        <taxon>Lithospermeae</taxon>
        <taxon>Lithospermum</taxon>
    </lineage>
</organism>
<dbReference type="Proteomes" id="UP001454036">
    <property type="component" value="Unassembled WGS sequence"/>
</dbReference>
<sequence>MTYRTTPHYVDTIFVSNVDQIMDGPCHINRQFEVIYAGMALLSKVAVAQGMNTYVFVTYRLTFATISLAPFALFLEKKNADPLTYNILWKTFLVSFFGVTLSLNLYCVALKYTTATLAAATTNTIPAITFVIASILRVESVSITQRHGMAKVLGSTLSVSGALVFAFVKGPLIDFLNLSKRTTHYNESSVGSGMELVKGALVMLAANTFWSLWLIMQVHLRFLQSLQPFDSLVTFVTSCFI</sequence>
<keyword evidence="4 6" id="KW-1133">Transmembrane helix</keyword>
<feature type="transmembrane region" description="Helical" evidence="6">
    <location>
        <begin position="112"/>
        <end position="136"/>
    </location>
</feature>
<evidence type="ECO:0000256" key="1">
    <source>
        <dbReference type="ARBA" id="ARBA00004141"/>
    </source>
</evidence>
<dbReference type="Pfam" id="PF00892">
    <property type="entry name" value="EamA"/>
    <property type="match status" value="1"/>
</dbReference>
<accession>A0AAV3QDD5</accession>
<protein>
    <recommendedName>
        <fullName evidence="6">WAT1-related protein</fullName>
    </recommendedName>
</protein>
<evidence type="ECO:0000259" key="7">
    <source>
        <dbReference type="Pfam" id="PF00892"/>
    </source>
</evidence>
<dbReference type="GO" id="GO:0016020">
    <property type="term" value="C:membrane"/>
    <property type="evidence" value="ECO:0007669"/>
    <property type="project" value="UniProtKB-SubCell"/>
</dbReference>
<evidence type="ECO:0000256" key="4">
    <source>
        <dbReference type="ARBA" id="ARBA00022989"/>
    </source>
</evidence>
<keyword evidence="9" id="KW-1185">Reference proteome</keyword>
<dbReference type="EMBL" id="BAABME010004188">
    <property type="protein sequence ID" value="GAA0161475.1"/>
    <property type="molecule type" value="Genomic_DNA"/>
</dbReference>
<proteinExistence type="inferred from homology"/>
<feature type="transmembrane region" description="Helical" evidence="6">
    <location>
        <begin position="148"/>
        <end position="168"/>
    </location>
</feature>
<evidence type="ECO:0000313" key="9">
    <source>
        <dbReference type="Proteomes" id="UP001454036"/>
    </source>
</evidence>
<evidence type="ECO:0000313" key="8">
    <source>
        <dbReference type="EMBL" id="GAA0161475.1"/>
    </source>
</evidence>